<dbReference type="AlphaFoldDB" id="A0A251XA04"/>
<feature type="compositionally biased region" description="Polar residues" evidence="12">
    <location>
        <begin position="143"/>
        <end position="161"/>
    </location>
</feature>
<dbReference type="OrthoDB" id="9813947at2"/>
<comment type="caution">
    <text evidence="11">Lacks conserved residue(s) required for the propagation of feature annotation.</text>
</comment>
<feature type="transmembrane region" description="Helical" evidence="11">
    <location>
        <begin position="56"/>
        <end position="73"/>
    </location>
</feature>
<dbReference type="PRINTS" id="PR01651">
    <property type="entry name" value="SECGEXPORT"/>
</dbReference>
<evidence type="ECO:0000256" key="7">
    <source>
        <dbReference type="ARBA" id="ARBA00022927"/>
    </source>
</evidence>
<dbReference type="PANTHER" id="PTHR34182:SF1">
    <property type="entry name" value="PROTEIN-EXPORT MEMBRANE PROTEIN SECG"/>
    <property type="match status" value="1"/>
</dbReference>
<evidence type="ECO:0000256" key="12">
    <source>
        <dbReference type="SAM" id="MobiDB-lite"/>
    </source>
</evidence>
<comment type="similarity">
    <text evidence="2 11">Belongs to the SecG family.</text>
</comment>
<dbReference type="Pfam" id="PF03840">
    <property type="entry name" value="SecG"/>
    <property type="match status" value="1"/>
</dbReference>
<evidence type="ECO:0000256" key="5">
    <source>
        <dbReference type="ARBA" id="ARBA00022475"/>
    </source>
</evidence>
<dbReference type="NCBIfam" id="TIGR00810">
    <property type="entry name" value="secG"/>
    <property type="match status" value="1"/>
</dbReference>
<evidence type="ECO:0000256" key="8">
    <source>
        <dbReference type="ARBA" id="ARBA00022989"/>
    </source>
</evidence>
<dbReference type="InterPro" id="IPR004692">
    <property type="entry name" value="SecG"/>
</dbReference>
<protein>
    <recommendedName>
        <fullName evidence="3 11">Protein-export membrane protein SecG</fullName>
    </recommendedName>
</protein>
<keyword evidence="6 11" id="KW-0812">Transmembrane</keyword>
<dbReference type="GO" id="GO:0065002">
    <property type="term" value="P:intracellular protein transmembrane transport"/>
    <property type="evidence" value="ECO:0007669"/>
    <property type="project" value="TreeGrafter"/>
</dbReference>
<evidence type="ECO:0000313" key="14">
    <source>
        <dbReference type="Proteomes" id="UP000194798"/>
    </source>
</evidence>
<dbReference type="Proteomes" id="UP000194798">
    <property type="component" value="Unassembled WGS sequence"/>
</dbReference>
<sequence length="171" mass="17825">MHTILVIVQIMVCASLIGLILIQHGKGADMGAAFGSGASATVFGSRGSASFLTRTTAGLAAAFFILSLVLAYFSTGQREPRSVLESVTVQTQPATELPATTAVPSPTSEELPTVQEETTAERTTENATTVTVETNTQPVESPAENSVVTETSPVIQEQTPDPSAATEEKTQ</sequence>
<name>A0A251XA04_9GAMM</name>
<dbReference type="GO" id="GO:0043952">
    <property type="term" value="P:protein transport by the Sec complex"/>
    <property type="evidence" value="ECO:0007669"/>
    <property type="project" value="TreeGrafter"/>
</dbReference>
<organism evidence="13 14">
    <name type="scientific">Thioflexithrix psekupsensis</name>
    <dbReference type="NCBI Taxonomy" id="1570016"/>
    <lineage>
        <taxon>Bacteria</taxon>
        <taxon>Pseudomonadati</taxon>
        <taxon>Pseudomonadota</taxon>
        <taxon>Gammaproteobacteria</taxon>
        <taxon>Thiotrichales</taxon>
        <taxon>Thioflexithrix</taxon>
    </lineage>
</organism>
<keyword evidence="8 11" id="KW-1133">Transmembrane helix</keyword>
<evidence type="ECO:0000256" key="2">
    <source>
        <dbReference type="ARBA" id="ARBA00008445"/>
    </source>
</evidence>
<keyword evidence="4 11" id="KW-0813">Transport</keyword>
<feature type="region of interest" description="Disordered" evidence="12">
    <location>
        <begin position="87"/>
        <end position="171"/>
    </location>
</feature>
<dbReference type="EMBL" id="MSLT01000012">
    <property type="protein sequence ID" value="OUD14624.1"/>
    <property type="molecule type" value="Genomic_DNA"/>
</dbReference>
<keyword evidence="9 11" id="KW-0811">Translocation</keyword>
<dbReference type="RefSeq" id="WP_086488402.1">
    <property type="nucleotide sequence ID" value="NZ_MSLT01000012.1"/>
</dbReference>
<reference evidence="13 14" key="1">
    <citation type="submission" date="2016-12" db="EMBL/GenBank/DDBJ databases">
        <title>Thioflexothrix psekupsii D3 genome sequencing and assembly.</title>
        <authorList>
            <person name="Fomenkov A."/>
            <person name="Vincze T."/>
            <person name="Grabovich M."/>
            <person name="Anton B.P."/>
            <person name="Dubinina G."/>
            <person name="Orlova M."/>
            <person name="Belousova E."/>
            <person name="Roberts R.J."/>
        </authorList>
    </citation>
    <scope>NUCLEOTIDE SEQUENCE [LARGE SCALE GENOMIC DNA]</scope>
    <source>
        <strain evidence="13">D3</strain>
    </source>
</reference>
<dbReference type="GO" id="GO:0009306">
    <property type="term" value="P:protein secretion"/>
    <property type="evidence" value="ECO:0007669"/>
    <property type="project" value="UniProtKB-UniRule"/>
</dbReference>
<feature type="compositionally biased region" description="Low complexity" evidence="12">
    <location>
        <begin position="125"/>
        <end position="140"/>
    </location>
</feature>
<evidence type="ECO:0000256" key="10">
    <source>
        <dbReference type="ARBA" id="ARBA00023136"/>
    </source>
</evidence>
<dbReference type="GO" id="GO:0015450">
    <property type="term" value="F:protein-transporting ATPase activity"/>
    <property type="evidence" value="ECO:0007669"/>
    <property type="project" value="UniProtKB-UniRule"/>
</dbReference>
<evidence type="ECO:0000256" key="6">
    <source>
        <dbReference type="ARBA" id="ARBA00022692"/>
    </source>
</evidence>
<dbReference type="PANTHER" id="PTHR34182">
    <property type="entry name" value="PROTEIN-EXPORT MEMBRANE PROTEIN SECG"/>
    <property type="match status" value="1"/>
</dbReference>
<evidence type="ECO:0000313" key="13">
    <source>
        <dbReference type="EMBL" id="OUD14624.1"/>
    </source>
</evidence>
<evidence type="ECO:0000256" key="4">
    <source>
        <dbReference type="ARBA" id="ARBA00022448"/>
    </source>
</evidence>
<comment type="subcellular location">
    <subcellularLocation>
        <location evidence="1 11">Cell membrane</location>
        <topology evidence="1 11">Multi-pass membrane protein</topology>
    </subcellularLocation>
</comment>
<evidence type="ECO:0000256" key="1">
    <source>
        <dbReference type="ARBA" id="ARBA00004651"/>
    </source>
</evidence>
<keyword evidence="14" id="KW-1185">Reference proteome</keyword>
<comment type="function">
    <text evidence="11">Involved in protein export. Participates in an early event of protein translocation.</text>
</comment>
<accession>A0A251XA04</accession>
<proteinExistence type="inferred from homology"/>
<keyword evidence="5 11" id="KW-1003">Cell membrane</keyword>
<evidence type="ECO:0000256" key="11">
    <source>
        <dbReference type="RuleBase" id="RU365087"/>
    </source>
</evidence>
<evidence type="ECO:0000256" key="3">
    <source>
        <dbReference type="ARBA" id="ARBA00017876"/>
    </source>
</evidence>
<keyword evidence="10 11" id="KW-0472">Membrane</keyword>
<gene>
    <name evidence="13" type="ORF">TPSD3_10105</name>
</gene>
<comment type="caution">
    <text evidence="13">The sequence shown here is derived from an EMBL/GenBank/DDBJ whole genome shotgun (WGS) entry which is preliminary data.</text>
</comment>
<dbReference type="GO" id="GO:0005886">
    <property type="term" value="C:plasma membrane"/>
    <property type="evidence" value="ECO:0007669"/>
    <property type="project" value="UniProtKB-SubCell"/>
</dbReference>
<evidence type="ECO:0000256" key="9">
    <source>
        <dbReference type="ARBA" id="ARBA00023010"/>
    </source>
</evidence>
<keyword evidence="7 11" id="KW-0653">Protein transport</keyword>